<dbReference type="SUPFAM" id="SSF57756">
    <property type="entry name" value="Retrovirus zinc finger-like domains"/>
    <property type="match status" value="1"/>
</dbReference>
<feature type="domain" description="CCHC-type" evidence="3">
    <location>
        <begin position="254"/>
        <end position="269"/>
    </location>
</feature>
<dbReference type="InterPro" id="IPR001878">
    <property type="entry name" value="Znf_CCHC"/>
</dbReference>
<dbReference type="GO" id="GO:0003676">
    <property type="term" value="F:nucleic acid binding"/>
    <property type="evidence" value="ECO:0007669"/>
    <property type="project" value="InterPro"/>
</dbReference>
<dbReference type="InterPro" id="IPR036875">
    <property type="entry name" value="Znf_CCHC_sf"/>
</dbReference>
<dbReference type="PANTHER" id="PTHR47481">
    <property type="match status" value="1"/>
</dbReference>
<dbReference type="PANTHER" id="PTHR47481:SF36">
    <property type="entry name" value="CCHC-TYPE DOMAIN-CONTAINING PROTEIN"/>
    <property type="match status" value="1"/>
</dbReference>
<dbReference type="PROSITE" id="PS50158">
    <property type="entry name" value="ZF_CCHC"/>
    <property type="match status" value="1"/>
</dbReference>
<protein>
    <recommendedName>
        <fullName evidence="3">CCHC-type domain-containing protein</fullName>
    </recommendedName>
</protein>
<reference evidence="4" key="2">
    <citation type="submission" date="2021-12" db="EMBL/GenBank/DDBJ databases">
        <title>Resequencing data analysis of finger millet.</title>
        <authorList>
            <person name="Hatakeyama M."/>
            <person name="Aluri S."/>
            <person name="Balachadran M.T."/>
            <person name="Sivarajan S.R."/>
            <person name="Poveda L."/>
            <person name="Shimizu-Inatsugi R."/>
            <person name="Schlapbach R."/>
            <person name="Sreeman S.M."/>
            <person name="Shimizu K.K."/>
        </authorList>
    </citation>
    <scope>NUCLEOTIDE SEQUENCE</scope>
</reference>
<gene>
    <name evidence="4" type="primary">gb08013</name>
    <name evidence="4" type="ORF">PR202_gb08013</name>
</gene>
<name>A0AAV5EDA0_ELECO</name>
<evidence type="ECO:0000259" key="3">
    <source>
        <dbReference type="PROSITE" id="PS50158"/>
    </source>
</evidence>
<dbReference type="Pfam" id="PF14223">
    <property type="entry name" value="Retrotran_gag_2"/>
    <property type="match status" value="1"/>
</dbReference>
<feature type="region of interest" description="Disordered" evidence="2">
    <location>
        <begin position="199"/>
        <end position="245"/>
    </location>
</feature>
<keyword evidence="1" id="KW-0862">Zinc</keyword>
<accession>A0AAV5EDA0</accession>
<evidence type="ECO:0000313" key="5">
    <source>
        <dbReference type="Proteomes" id="UP001054889"/>
    </source>
</evidence>
<dbReference type="SMART" id="SM00343">
    <property type="entry name" value="ZnF_C2HC"/>
    <property type="match status" value="1"/>
</dbReference>
<feature type="region of interest" description="Disordered" evidence="2">
    <location>
        <begin position="314"/>
        <end position="340"/>
    </location>
</feature>
<sequence>MKSLNSHNYGYWRTCIESYLQGQDLWEVVAGTMTDPPMKESSLRKWRIKAGKAMFVLKTTIEEDLVEHIRDAETPKEAWETLAKLFFKKNEARLQLLENELAGISQGTLSISQYFTKVKNICREISQLDPEEKVSEGRMKRIIIHGLRPEYNGFIAAVRGWPTQPTLVELENLLANQEALAKQMGNITLKESDEEEVLFIRKKGPPRGQGEAKEWTRDGRRCPKKSSYSEGAQQESEDEDQQDLMERRRKRGECFNCGKKRHLARDCKSLRKHSEGNVAITKDVVVSGYLSEEEWNADTGITIEDDEAYFVEDLTTSDTPSSNEEDEVEEEEEEWDMEEGFSIEVRDPNISNDLVFENTRDEDWEALPNDEEDIEYEEIEPLYQEDKEVQENVEVIDGPLAAQEDTQVHCAVKKTQEASNKNWRMRKKPSERYVTTATQVTLLSYKEVVKGQAWRRSKKKEELYNSEKNELLKMKSGLVSSPQRQEKKKARNGRA</sequence>
<keyword evidence="5" id="KW-1185">Reference proteome</keyword>
<keyword evidence="1" id="KW-0479">Metal-binding</keyword>
<evidence type="ECO:0000256" key="2">
    <source>
        <dbReference type="SAM" id="MobiDB-lite"/>
    </source>
</evidence>
<dbReference type="Proteomes" id="UP001054889">
    <property type="component" value="Unassembled WGS sequence"/>
</dbReference>
<feature type="compositionally biased region" description="Basic and acidic residues" evidence="2">
    <location>
        <begin position="210"/>
        <end position="221"/>
    </location>
</feature>
<dbReference type="GO" id="GO:0008270">
    <property type="term" value="F:zinc ion binding"/>
    <property type="evidence" value="ECO:0007669"/>
    <property type="project" value="UniProtKB-KW"/>
</dbReference>
<comment type="caution">
    <text evidence="4">The sequence shown here is derived from an EMBL/GenBank/DDBJ whole genome shotgun (WGS) entry which is preliminary data.</text>
</comment>
<feature type="compositionally biased region" description="Acidic residues" evidence="2">
    <location>
        <begin position="323"/>
        <end position="340"/>
    </location>
</feature>
<feature type="compositionally biased region" description="Basic residues" evidence="2">
    <location>
        <begin position="486"/>
        <end position="495"/>
    </location>
</feature>
<dbReference type="EMBL" id="BQKI01000075">
    <property type="protein sequence ID" value="GJN20615.1"/>
    <property type="molecule type" value="Genomic_DNA"/>
</dbReference>
<dbReference type="AlphaFoldDB" id="A0AAV5EDA0"/>
<feature type="region of interest" description="Disordered" evidence="2">
    <location>
        <begin position="471"/>
        <end position="495"/>
    </location>
</feature>
<evidence type="ECO:0000313" key="4">
    <source>
        <dbReference type="EMBL" id="GJN20615.1"/>
    </source>
</evidence>
<dbReference type="Gene3D" id="4.10.60.10">
    <property type="entry name" value="Zinc finger, CCHC-type"/>
    <property type="match status" value="1"/>
</dbReference>
<evidence type="ECO:0000256" key="1">
    <source>
        <dbReference type="PROSITE-ProRule" id="PRU00047"/>
    </source>
</evidence>
<keyword evidence="1" id="KW-0863">Zinc-finger</keyword>
<organism evidence="4 5">
    <name type="scientific">Eleusine coracana subsp. coracana</name>
    <dbReference type="NCBI Taxonomy" id="191504"/>
    <lineage>
        <taxon>Eukaryota</taxon>
        <taxon>Viridiplantae</taxon>
        <taxon>Streptophyta</taxon>
        <taxon>Embryophyta</taxon>
        <taxon>Tracheophyta</taxon>
        <taxon>Spermatophyta</taxon>
        <taxon>Magnoliopsida</taxon>
        <taxon>Liliopsida</taxon>
        <taxon>Poales</taxon>
        <taxon>Poaceae</taxon>
        <taxon>PACMAD clade</taxon>
        <taxon>Chloridoideae</taxon>
        <taxon>Cynodonteae</taxon>
        <taxon>Eleusininae</taxon>
        <taxon>Eleusine</taxon>
    </lineage>
</organism>
<reference evidence="4" key="1">
    <citation type="journal article" date="2018" name="DNA Res.">
        <title>Multiple hybrid de novo genome assembly of finger millet, an orphan allotetraploid crop.</title>
        <authorList>
            <person name="Hatakeyama M."/>
            <person name="Aluri S."/>
            <person name="Balachadran M.T."/>
            <person name="Sivarajan S.R."/>
            <person name="Patrignani A."/>
            <person name="Gruter S."/>
            <person name="Poveda L."/>
            <person name="Shimizu-Inatsugi R."/>
            <person name="Baeten J."/>
            <person name="Francoijs K.J."/>
            <person name="Nataraja K.N."/>
            <person name="Reddy Y.A.N."/>
            <person name="Phadnis S."/>
            <person name="Ravikumar R.L."/>
            <person name="Schlapbach R."/>
            <person name="Sreeman S.M."/>
            <person name="Shimizu K.K."/>
        </authorList>
    </citation>
    <scope>NUCLEOTIDE SEQUENCE</scope>
</reference>
<proteinExistence type="predicted"/>